<gene>
    <name evidence="1" type="ORF">F7D95_14855</name>
</gene>
<protein>
    <submittedName>
        <fullName evidence="1">Uncharacterized protein</fullName>
    </submittedName>
</protein>
<comment type="caution">
    <text evidence="1">The sequence shown here is derived from an EMBL/GenBank/DDBJ whole genome shotgun (WGS) entry which is preliminary data.</text>
</comment>
<sequence length="97" mass="11230">MEKVFKQIDKIITIVKVLCMEGKIQKQTYDEIRLSLVDMEDELNKFAITDPASGKSFSDMEQFVNEHINYADSGTLVEELHRRGFRISDGKFVRKEG</sequence>
<dbReference type="Proteomes" id="UP000442105">
    <property type="component" value="Unassembled WGS sequence"/>
</dbReference>
<evidence type="ECO:0000313" key="1">
    <source>
        <dbReference type="EMBL" id="MQN14042.1"/>
    </source>
</evidence>
<dbReference type="AlphaFoldDB" id="A0AA90ZLU1"/>
<evidence type="ECO:0000313" key="2">
    <source>
        <dbReference type="Proteomes" id="UP000442105"/>
    </source>
</evidence>
<dbReference type="EMBL" id="VZCW01000375">
    <property type="protein sequence ID" value="MQN14042.1"/>
    <property type="molecule type" value="Genomic_DNA"/>
</dbReference>
<organism evidence="1 2">
    <name type="scientific">Segatella copri</name>
    <dbReference type="NCBI Taxonomy" id="165179"/>
    <lineage>
        <taxon>Bacteria</taxon>
        <taxon>Pseudomonadati</taxon>
        <taxon>Bacteroidota</taxon>
        <taxon>Bacteroidia</taxon>
        <taxon>Bacteroidales</taxon>
        <taxon>Prevotellaceae</taxon>
        <taxon>Segatella</taxon>
    </lineage>
</organism>
<name>A0AA90ZLU1_9BACT</name>
<dbReference type="RefSeq" id="WP_153129433.1">
    <property type="nucleotide sequence ID" value="NZ_VZCW01000375.1"/>
</dbReference>
<reference evidence="2" key="1">
    <citation type="submission" date="2019-09" db="EMBL/GenBank/DDBJ databases">
        <title>Distinct polysaccharide growth profiles of human intestinal Prevotella copri isolates.</title>
        <authorList>
            <person name="Fehlner-Peach H."/>
            <person name="Magnabosco C."/>
            <person name="Raghavan V."/>
            <person name="Scher J.U."/>
            <person name="Tett A."/>
            <person name="Cox L.M."/>
            <person name="Gottsegen C."/>
            <person name="Watters A."/>
            <person name="Wiltshire- Gordon J.D."/>
            <person name="Segata N."/>
            <person name="Bonneau R."/>
            <person name="Littman D.R."/>
        </authorList>
    </citation>
    <scope>NUCLEOTIDE SEQUENCE [LARGE SCALE GENOMIC DNA]</scope>
    <source>
        <strain evidence="2">iAQ1179</strain>
    </source>
</reference>
<accession>A0AA90ZLU1</accession>
<proteinExistence type="predicted"/>